<dbReference type="Proteomes" id="UP000032160">
    <property type="component" value="Chromosome I"/>
</dbReference>
<evidence type="ECO:0000313" key="2">
    <source>
        <dbReference type="EMBL" id="CDO61402.1"/>
    </source>
</evidence>
<dbReference type="AlphaFoldDB" id="X5MF73"/>
<accession>X5MF73</accession>
<organism evidence="2 3">
    <name type="scientific">Candidatus Phaeomarinibacter ectocarpi</name>
    <dbReference type="NCBI Taxonomy" id="1458461"/>
    <lineage>
        <taxon>Bacteria</taxon>
        <taxon>Pseudomonadati</taxon>
        <taxon>Pseudomonadota</taxon>
        <taxon>Alphaproteobacteria</taxon>
        <taxon>Hyphomicrobiales</taxon>
        <taxon>Parvibaculaceae</taxon>
        <taxon>Candidatus Phaeomarinibacter</taxon>
    </lineage>
</organism>
<dbReference type="STRING" id="1458461.BN1012_Phect3190"/>
<sequence length="204" mass="21213">MFAQMTTHSMSSLLTRLLSNREALNTALAGLLLVALVLGMSGKVQAEEIADELGSYDREMLTSLIEAVIAADEGDMIVTAAIPDASAPASSPRSIIPSRRADIAGGAIGSQPATASKVDPGFALQLGSFASAENAQRGFEQANTKYGSTLTSNTLYVQPIDLGERGVFHRLRIGGFESMPQASAACTTLGIAAADCMIVSAMMQ</sequence>
<feature type="domain" description="SPOR" evidence="1">
    <location>
        <begin position="116"/>
        <end position="204"/>
    </location>
</feature>
<dbReference type="KEGG" id="pect:BN1012_Phect3190"/>
<keyword evidence="3" id="KW-1185">Reference proteome</keyword>
<evidence type="ECO:0000313" key="3">
    <source>
        <dbReference type="Proteomes" id="UP000032160"/>
    </source>
</evidence>
<protein>
    <recommendedName>
        <fullName evidence="1">SPOR domain-containing protein</fullName>
    </recommendedName>
</protein>
<evidence type="ECO:0000259" key="1">
    <source>
        <dbReference type="PROSITE" id="PS51724"/>
    </source>
</evidence>
<dbReference type="SUPFAM" id="SSF110997">
    <property type="entry name" value="Sporulation related repeat"/>
    <property type="match status" value="1"/>
</dbReference>
<dbReference type="RefSeq" id="WP_043949203.1">
    <property type="nucleotide sequence ID" value="NZ_HG966617.1"/>
</dbReference>
<dbReference type="OrthoDB" id="7338235at2"/>
<dbReference type="GO" id="GO:0042834">
    <property type="term" value="F:peptidoglycan binding"/>
    <property type="evidence" value="ECO:0007669"/>
    <property type="project" value="InterPro"/>
</dbReference>
<dbReference type="EMBL" id="HG966617">
    <property type="protein sequence ID" value="CDO61402.1"/>
    <property type="molecule type" value="Genomic_DNA"/>
</dbReference>
<dbReference type="InterPro" id="IPR036680">
    <property type="entry name" value="SPOR-like_sf"/>
</dbReference>
<dbReference type="PROSITE" id="PS51724">
    <property type="entry name" value="SPOR"/>
    <property type="match status" value="1"/>
</dbReference>
<dbReference type="Pfam" id="PF05036">
    <property type="entry name" value="SPOR"/>
    <property type="match status" value="1"/>
</dbReference>
<dbReference type="InterPro" id="IPR007730">
    <property type="entry name" value="SPOR-like_dom"/>
</dbReference>
<name>X5MF73_9HYPH</name>
<reference evidence="2 3" key="1">
    <citation type="journal article" date="2014" name="Front. Genet.">
        <title>Genome and metabolic network of "Candidatus Phaeomarinobacter ectocarpi" Ec32, a new candidate genus of Alphaproteobacteria frequently associated with brown algae.</title>
        <authorList>
            <person name="Dittami S.M."/>
            <person name="Barbeyron T."/>
            <person name="Boyen C."/>
            <person name="Cambefort J."/>
            <person name="Collet G."/>
            <person name="Delage L."/>
            <person name="Gobet A."/>
            <person name="Groisillier A."/>
            <person name="Leblanc C."/>
            <person name="Michel G."/>
            <person name="Scornet D."/>
            <person name="Siegel A."/>
            <person name="Tapia J.E."/>
            <person name="Tonon T."/>
        </authorList>
    </citation>
    <scope>NUCLEOTIDE SEQUENCE [LARGE SCALE GENOMIC DNA]</scope>
    <source>
        <strain evidence="2 3">Ec32</strain>
    </source>
</reference>
<proteinExistence type="predicted"/>
<gene>
    <name evidence="2" type="ORF">BN1012_Phect3190</name>
</gene>
<dbReference type="Gene3D" id="3.30.70.1070">
    <property type="entry name" value="Sporulation related repeat"/>
    <property type="match status" value="1"/>
</dbReference>
<dbReference type="HOGENOM" id="CLU_1341227_0_0_5"/>